<accession>A0A8S2XGV2</accession>
<dbReference type="EMBL" id="CAJOBJ010080025">
    <property type="protein sequence ID" value="CAF4496942.1"/>
    <property type="molecule type" value="Genomic_DNA"/>
</dbReference>
<evidence type="ECO:0000313" key="2">
    <source>
        <dbReference type="Proteomes" id="UP000681720"/>
    </source>
</evidence>
<sequence length="62" mass="7281">PRNDGGNPVKGYIIERREKGGKRKEWSKINRGDLHKVSKLVFLILLEAHRKTSRKKLVYKTH</sequence>
<protein>
    <submittedName>
        <fullName evidence="1">Uncharacterized protein</fullName>
    </submittedName>
</protein>
<dbReference type="Gene3D" id="2.60.40.10">
    <property type="entry name" value="Immunoglobulins"/>
    <property type="match status" value="1"/>
</dbReference>
<dbReference type="Proteomes" id="UP000681720">
    <property type="component" value="Unassembled WGS sequence"/>
</dbReference>
<feature type="non-terminal residue" evidence="1">
    <location>
        <position position="1"/>
    </location>
</feature>
<gene>
    <name evidence="1" type="ORF">GIL414_LOCUS34523</name>
</gene>
<dbReference type="AlphaFoldDB" id="A0A8S2XGV2"/>
<comment type="caution">
    <text evidence="1">The sequence shown here is derived from an EMBL/GenBank/DDBJ whole genome shotgun (WGS) entry which is preliminary data.</text>
</comment>
<dbReference type="InterPro" id="IPR013783">
    <property type="entry name" value="Ig-like_fold"/>
</dbReference>
<organism evidence="1 2">
    <name type="scientific">Rotaria magnacalcarata</name>
    <dbReference type="NCBI Taxonomy" id="392030"/>
    <lineage>
        <taxon>Eukaryota</taxon>
        <taxon>Metazoa</taxon>
        <taxon>Spiralia</taxon>
        <taxon>Gnathifera</taxon>
        <taxon>Rotifera</taxon>
        <taxon>Eurotatoria</taxon>
        <taxon>Bdelloidea</taxon>
        <taxon>Philodinida</taxon>
        <taxon>Philodinidae</taxon>
        <taxon>Rotaria</taxon>
    </lineage>
</organism>
<name>A0A8S2XGV2_9BILA</name>
<evidence type="ECO:0000313" key="1">
    <source>
        <dbReference type="EMBL" id="CAF4496942.1"/>
    </source>
</evidence>
<proteinExistence type="predicted"/>
<reference evidence="1" key="1">
    <citation type="submission" date="2021-02" db="EMBL/GenBank/DDBJ databases">
        <authorList>
            <person name="Nowell W R."/>
        </authorList>
    </citation>
    <scope>NUCLEOTIDE SEQUENCE</scope>
</reference>